<evidence type="ECO:0000313" key="7">
    <source>
        <dbReference type="Proteomes" id="UP000254573"/>
    </source>
</evidence>
<dbReference type="PROSITE" id="PS51118">
    <property type="entry name" value="HTH_HXLR"/>
    <property type="match status" value="1"/>
</dbReference>
<dbReference type="EMBL" id="CABPSO010000001">
    <property type="protein sequence ID" value="VVE60532.1"/>
    <property type="molecule type" value="Genomic_DNA"/>
</dbReference>
<evidence type="ECO:0000313" key="6">
    <source>
        <dbReference type="EMBL" id="VVE60532.1"/>
    </source>
</evidence>
<dbReference type="AlphaFoldDB" id="A0A378YRT2"/>
<dbReference type="Gene3D" id="1.10.10.10">
    <property type="entry name" value="Winged helix-like DNA-binding domain superfamily/Winged helix DNA-binding domain"/>
    <property type="match status" value="1"/>
</dbReference>
<evidence type="ECO:0000256" key="1">
    <source>
        <dbReference type="ARBA" id="ARBA00023015"/>
    </source>
</evidence>
<reference evidence="5 7" key="1">
    <citation type="submission" date="2018-06" db="EMBL/GenBank/DDBJ databases">
        <authorList>
            <consortium name="Pathogen Informatics"/>
            <person name="Doyle S."/>
        </authorList>
    </citation>
    <scope>NUCLEOTIDE SEQUENCE [LARGE SCALE GENOMIC DNA]</scope>
    <source>
        <strain evidence="5 7">NCTC13160</strain>
    </source>
</reference>
<name>A0A378YRT2_9BURK</name>
<gene>
    <name evidence="5" type="primary">yybR_2</name>
    <name evidence="5" type="ORF">NCTC13160_03428</name>
    <name evidence="6" type="ORF">PPN31119_00272</name>
</gene>
<dbReference type="RefSeq" id="WP_072619078.1">
    <property type="nucleotide sequence ID" value="NZ_CP009553.3"/>
</dbReference>
<dbReference type="EMBL" id="UGSG01000001">
    <property type="protein sequence ID" value="SUA79844.1"/>
    <property type="molecule type" value="Genomic_DNA"/>
</dbReference>
<evidence type="ECO:0000259" key="4">
    <source>
        <dbReference type="PROSITE" id="PS51118"/>
    </source>
</evidence>
<keyword evidence="3" id="KW-0804">Transcription</keyword>
<dbReference type="GO" id="GO:0003677">
    <property type="term" value="F:DNA binding"/>
    <property type="evidence" value="ECO:0007669"/>
    <property type="project" value="UniProtKB-KW"/>
</dbReference>
<evidence type="ECO:0000256" key="3">
    <source>
        <dbReference type="ARBA" id="ARBA00023163"/>
    </source>
</evidence>
<evidence type="ECO:0000256" key="2">
    <source>
        <dbReference type="ARBA" id="ARBA00023125"/>
    </source>
</evidence>
<keyword evidence="2" id="KW-0238">DNA-binding</keyword>
<feature type="domain" description="HTH hxlR-type" evidence="4">
    <location>
        <begin position="3"/>
        <end position="100"/>
    </location>
</feature>
<proteinExistence type="predicted"/>
<accession>A0A378YRT2</accession>
<sequence>MDCPVALALENVGEWWSLLILRDALQGSTRFEQFRESLGISPTILTRRLTDLVASGLLEKHRASVASGRDEYRVTERARDLSPVLIALFAWGRKHVKGHNWGIDFVDRSTGKAVDPVMIDRNTGKVISREAHAFVPGRFPSASTLKRLKPLAQLEPAEK</sequence>
<dbReference type="Proteomes" id="UP000361468">
    <property type="component" value="Unassembled WGS sequence"/>
</dbReference>
<dbReference type="InterPro" id="IPR036388">
    <property type="entry name" value="WH-like_DNA-bd_sf"/>
</dbReference>
<protein>
    <submittedName>
        <fullName evidence="5 6">HTH-type transcriptional regulator</fullName>
    </submittedName>
</protein>
<evidence type="ECO:0000313" key="5">
    <source>
        <dbReference type="EMBL" id="SUA79844.1"/>
    </source>
</evidence>
<dbReference type="SUPFAM" id="SSF46785">
    <property type="entry name" value="Winged helix' DNA-binding domain"/>
    <property type="match status" value="1"/>
</dbReference>
<dbReference type="PANTHER" id="PTHR33204:SF17">
    <property type="entry name" value="TRANSCRIPTIONAL REGULATORY PROTEIN"/>
    <property type="match status" value="1"/>
</dbReference>
<dbReference type="InterPro" id="IPR036390">
    <property type="entry name" value="WH_DNA-bd_sf"/>
</dbReference>
<dbReference type="InterPro" id="IPR002577">
    <property type="entry name" value="HTH_HxlR"/>
</dbReference>
<dbReference type="Pfam" id="PF01638">
    <property type="entry name" value="HxlR"/>
    <property type="match status" value="1"/>
</dbReference>
<keyword evidence="8" id="KW-1185">Reference proteome</keyword>
<dbReference type="Proteomes" id="UP000254573">
    <property type="component" value="Unassembled WGS sequence"/>
</dbReference>
<organism evidence="5 7">
    <name type="scientific">Pandoraea pnomenusa</name>
    <dbReference type="NCBI Taxonomy" id="93220"/>
    <lineage>
        <taxon>Bacteria</taxon>
        <taxon>Pseudomonadati</taxon>
        <taxon>Pseudomonadota</taxon>
        <taxon>Betaproteobacteria</taxon>
        <taxon>Burkholderiales</taxon>
        <taxon>Burkholderiaceae</taxon>
        <taxon>Pandoraea</taxon>
    </lineage>
</organism>
<evidence type="ECO:0000313" key="8">
    <source>
        <dbReference type="Proteomes" id="UP000361468"/>
    </source>
</evidence>
<reference evidence="6 8" key="2">
    <citation type="submission" date="2019-08" db="EMBL/GenBank/DDBJ databases">
        <authorList>
            <person name="Peeters C."/>
        </authorList>
    </citation>
    <scope>NUCLEOTIDE SEQUENCE [LARGE SCALE GENOMIC DNA]</scope>
    <source>
        <strain evidence="6 8">LMG 31119</strain>
    </source>
</reference>
<keyword evidence="1" id="KW-0805">Transcription regulation</keyword>
<dbReference type="PANTHER" id="PTHR33204">
    <property type="entry name" value="TRANSCRIPTIONAL REGULATOR, MARR FAMILY"/>
    <property type="match status" value="1"/>
</dbReference>